<dbReference type="Proteomes" id="UP000193623">
    <property type="component" value="Unassembled WGS sequence"/>
</dbReference>
<keyword evidence="3" id="KW-1185">Reference proteome</keyword>
<dbReference type="Pfam" id="PF13302">
    <property type="entry name" value="Acetyltransf_3"/>
    <property type="match status" value="1"/>
</dbReference>
<dbReference type="SUPFAM" id="SSF55729">
    <property type="entry name" value="Acyl-CoA N-acyltransferases (Nat)"/>
    <property type="match status" value="1"/>
</dbReference>
<dbReference type="OrthoDB" id="336415at2"/>
<dbReference type="Gene3D" id="3.40.630.30">
    <property type="match status" value="1"/>
</dbReference>
<keyword evidence="2" id="KW-0808">Transferase</keyword>
<dbReference type="AlphaFoldDB" id="A0A1Y5RDM8"/>
<keyword evidence="2" id="KW-0012">Acyltransferase</keyword>
<dbReference type="GO" id="GO:0016747">
    <property type="term" value="F:acyltransferase activity, transferring groups other than amino-acyl groups"/>
    <property type="evidence" value="ECO:0007669"/>
    <property type="project" value="InterPro"/>
</dbReference>
<dbReference type="EC" id="2.3.1.-" evidence="2"/>
<sequence>MTRNTAQPVLTSGDVSLRRVTHDDVADRFALGRSAEILKGYGVDAAEMGPYTHDDAKAWVAAHVDKDHAFAIDHRGALTGVVFLHSLDETDKRAILAVGLLDEAKLDQGIGEAAIRLILGYAFDTLGLHRVALRVLDDNARAIACYRKLGFVEEGRLRENALVAGRWQDDIMMGLLASEFPA</sequence>
<dbReference type="PANTHER" id="PTHR43415">
    <property type="entry name" value="SPERMIDINE N(1)-ACETYLTRANSFERASE"/>
    <property type="match status" value="1"/>
</dbReference>
<proteinExistence type="predicted"/>
<dbReference type="InterPro" id="IPR000182">
    <property type="entry name" value="GNAT_dom"/>
</dbReference>
<dbReference type="PROSITE" id="PS51186">
    <property type="entry name" value="GNAT"/>
    <property type="match status" value="1"/>
</dbReference>
<reference evidence="2 3" key="1">
    <citation type="submission" date="2017-03" db="EMBL/GenBank/DDBJ databases">
        <authorList>
            <person name="Afonso C.L."/>
            <person name="Miller P.J."/>
            <person name="Scott M.A."/>
            <person name="Spackman E."/>
            <person name="Goraichik I."/>
            <person name="Dimitrov K.M."/>
            <person name="Suarez D.L."/>
            <person name="Swayne D.E."/>
        </authorList>
    </citation>
    <scope>NUCLEOTIDE SEQUENCE [LARGE SCALE GENOMIC DNA]</scope>
    <source>
        <strain evidence="2 3">CECT 8397</strain>
    </source>
</reference>
<gene>
    <name evidence="2" type="primary">ydaF_1</name>
    <name evidence="2" type="ORF">PSJ8397_00322</name>
</gene>
<dbReference type="RefSeq" id="WP_085862802.1">
    <property type="nucleotide sequence ID" value="NZ_FWFT01000001.1"/>
</dbReference>
<accession>A0A1Y5RDM8</accession>
<organism evidence="2 3">
    <name type="scientific">Pseudooctadecabacter jejudonensis</name>
    <dbReference type="NCBI Taxonomy" id="1391910"/>
    <lineage>
        <taxon>Bacteria</taxon>
        <taxon>Pseudomonadati</taxon>
        <taxon>Pseudomonadota</taxon>
        <taxon>Alphaproteobacteria</taxon>
        <taxon>Rhodobacterales</taxon>
        <taxon>Paracoccaceae</taxon>
        <taxon>Pseudooctadecabacter</taxon>
    </lineage>
</organism>
<dbReference type="InterPro" id="IPR016181">
    <property type="entry name" value="Acyl_CoA_acyltransferase"/>
</dbReference>
<evidence type="ECO:0000259" key="1">
    <source>
        <dbReference type="PROSITE" id="PS51186"/>
    </source>
</evidence>
<evidence type="ECO:0000313" key="2">
    <source>
        <dbReference type="EMBL" id="SLN15062.1"/>
    </source>
</evidence>
<dbReference type="EMBL" id="FWFT01000001">
    <property type="protein sequence ID" value="SLN15062.1"/>
    <property type="molecule type" value="Genomic_DNA"/>
</dbReference>
<evidence type="ECO:0000313" key="3">
    <source>
        <dbReference type="Proteomes" id="UP000193623"/>
    </source>
</evidence>
<dbReference type="PANTHER" id="PTHR43415:SF3">
    <property type="entry name" value="GNAT-FAMILY ACETYLTRANSFERASE"/>
    <property type="match status" value="1"/>
</dbReference>
<name>A0A1Y5RDM8_9RHOB</name>
<feature type="domain" description="N-acetyltransferase" evidence="1">
    <location>
        <begin position="15"/>
        <end position="178"/>
    </location>
</feature>
<protein>
    <submittedName>
        <fullName evidence="2">Putative ribosomal N-acetyltransferase YdaF</fullName>
        <ecNumber evidence="2">2.3.1.-</ecNumber>
    </submittedName>
</protein>